<dbReference type="Pfam" id="PF03167">
    <property type="entry name" value="UDG"/>
    <property type="match status" value="1"/>
</dbReference>
<keyword evidence="5" id="KW-0408">Iron</keyword>
<dbReference type="SUPFAM" id="SSF52141">
    <property type="entry name" value="Uracil-DNA glycosylase-like"/>
    <property type="match status" value="1"/>
</dbReference>
<keyword evidence="4" id="KW-0378">Hydrolase</keyword>
<evidence type="ECO:0000256" key="7">
    <source>
        <dbReference type="ARBA" id="ARBA00023204"/>
    </source>
</evidence>
<dbReference type="Proteomes" id="UP000289193">
    <property type="component" value="Unassembled WGS sequence"/>
</dbReference>
<reference evidence="9 11" key="2">
    <citation type="submission" date="2018-07" db="EMBL/GenBank/DDBJ databases">
        <title>Complete genome of the Arcobacter bivalviorum type strain LMG 26154.</title>
        <authorList>
            <person name="Miller W.G."/>
            <person name="Yee E."/>
            <person name="Bono J.L."/>
        </authorList>
    </citation>
    <scope>NUCLEOTIDE SEQUENCE [LARGE SCALE GENOMIC DNA]</scope>
    <source>
        <strain evidence="9 11">LMG 26154</strain>
    </source>
</reference>
<dbReference type="AlphaFoldDB" id="A0AAX2AB27"/>
<dbReference type="PANTHER" id="PTHR33693">
    <property type="entry name" value="TYPE-5 URACIL-DNA GLYCOSYLASE"/>
    <property type="match status" value="1"/>
</dbReference>
<reference evidence="10 12" key="1">
    <citation type="submission" date="2017-10" db="EMBL/GenBank/DDBJ databases">
        <title>Genomics of the genus Arcobacter.</title>
        <authorList>
            <person name="Perez-Cataluna A."/>
            <person name="Figueras M.J."/>
        </authorList>
    </citation>
    <scope>NUCLEOTIDE SEQUENCE [LARGE SCALE GENOMIC DNA]</scope>
    <source>
        <strain evidence="10 12">CECT 7835</strain>
    </source>
</reference>
<evidence type="ECO:0000256" key="2">
    <source>
        <dbReference type="ARBA" id="ARBA00022723"/>
    </source>
</evidence>
<dbReference type="RefSeq" id="WP_114838573.1">
    <property type="nucleotide sequence ID" value="NZ_CP031217.1"/>
</dbReference>
<keyword evidence="3" id="KW-0227">DNA damage</keyword>
<dbReference type="SMART" id="SM00986">
    <property type="entry name" value="UDG"/>
    <property type="match status" value="1"/>
</dbReference>
<keyword evidence="6" id="KW-0411">Iron-sulfur</keyword>
<evidence type="ECO:0000256" key="5">
    <source>
        <dbReference type="ARBA" id="ARBA00023004"/>
    </source>
</evidence>
<evidence type="ECO:0000313" key="10">
    <source>
        <dbReference type="EMBL" id="RXK10837.1"/>
    </source>
</evidence>
<evidence type="ECO:0000313" key="12">
    <source>
        <dbReference type="Proteomes" id="UP000289193"/>
    </source>
</evidence>
<evidence type="ECO:0000256" key="6">
    <source>
        <dbReference type="ARBA" id="ARBA00023014"/>
    </source>
</evidence>
<dbReference type="InterPro" id="IPR005122">
    <property type="entry name" value="Uracil-DNA_glycosylase-like"/>
</dbReference>
<accession>A0AAX2AB27</accession>
<keyword evidence="1" id="KW-0004">4Fe-4S</keyword>
<dbReference type="GO" id="GO:0051539">
    <property type="term" value="F:4 iron, 4 sulfur cluster binding"/>
    <property type="evidence" value="ECO:0007669"/>
    <property type="project" value="UniProtKB-KW"/>
</dbReference>
<dbReference type="Proteomes" id="UP000253850">
    <property type="component" value="Chromosome"/>
</dbReference>
<organism evidence="10 12">
    <name type="scientific">Halarcobacter bivalviorum</name>
    <dbReference type="NCBI Taxonomy" id="663364"/>
    <lineage>
        <taxon>Bacteria</taxon>
        <taxon>Pseudomonadati</taxon>
        <taxon>Campylobacterota</taxon>
        <taxon>Epsilonproteobacteria</taxon>
        <taxon>Campylobacterales</taxon>
        <taxon>Arcobacteraceae</taxon>
        <taxon>Halarcobacter</taxon>
    </lineage>
</organism>
<dbReference type="SMART" id="SM00987">
    <property type="entry name" value="UreE_C"/>
    <property type="match status" value="1"/>
</dbReference>
<dbReference type="InterPro" id="IPR036895">
    <property type="entry name" value="Uracil-DNA_glycosylase-like_sf"/>
</dbReference>
<evidence type="ECO:0000313" key="11">
    <source>
        <dbReference type="Proteomes" id="UP000253850"/>
    </source>
</evidence>
<evidence type="ECO:0000259" key="8">
    <source>
        <dbReference type="SMART" id="SM00986"/>
    </source>
</evidence>
<dbReference type="KEGG" id="hbv:ABIV_0691"/>
<evidence type="ECO:0000256" key="1">
    <source>
        <dbReference type="ARBA" id="ARBA00022485"/>
    </source>
</evidence>
<dbReference type="EMBL" id="CP031217">
    <property type="protein sequence ID" value="AXH11704.1"/>
    <property type="molecule type" value="Genomic_DNA"/>
</dbReference>
<evidence type="ECO:0000256" key="3">
    <source>
        <dbReference type="ARBA" id="ARBA00022763"/>
    </source>
</evidence>
<evidence type="ECO:0000256" key="4">
    <source>
        <dbReference type="ARBA" id="ARBA00022801"/>
    </source>
</evidence>
<proteinExistence type="predicted"/>
<dbReference type="Gene3D" id="3.40.470.10">
    <property type="entry name" value="Uracil-DNA glycosylase-like domain"/>
    <property type="match status" value="1"/>
</dbReference>
<dbReference type="EMBL" id="PDKM01000001">
    <property type="protein sequence ID" value="RXK10837.1"/>
    <property type="molecule type" value="Genomic_DNA"/>
</dbReference>
<dbReference type="CDD" id="cd10030">
    <property type="entry name" value="UDG-F4_TTUDGA_SPO1dp_like"/>
    <property type="match status" value="1"/>
</dbReference>
<keyword evidence="12" id="KW-1185">Reference proteome</keyword>
<dbReference type="GO" id="GO:0097506">
    <property type="term" value="F:deaminated base DNA N-glycosylase activity"/>
    <property type="evidence" value="ECO:0007669"/>
    <property type="project" value="UniProtKB-ARBA"/>
</dbReference>
<dbReference type="GO" id="GO:0046872">
    <property type="term" value="F:metal ion binding"/>
    <property type="evidence" value="ECO:0007669"/>
    <property type="project" value="UniProtKB-KW"/>
</dbReference>
<feature type="domain" description="Uracil-DNA glycosylase-like" evidence="8">
    <location>
        <begin position="67"/>
        <end position="212"/>
    </location>
</feature>
<protein>
    <submittedName>
        <fullName evidence="9 10">Uracil-DNA glycosylase</fullName>
    </submittedName>
</protein>
<gene>
    <name evidence="9" type="ORF">ABIV_0691</name>
    <name evidence="10" type="ORF">CRV05_00240</name>
</gene>
<sequence>MTKVIKNRILSQLHFLKSIGYEYHESVKAFNKEIVEDSLPNDINSLEQIVNNCYLCELSKSRKNVLFSYGNTVADIMFLIDEPTTSEDELNSFYVGKAGEQLAKMIENVLPLKKEDVYITSLVKCKSYNGFESTHFNSCSSYLYKQIDLVKPKLIVTLGDKAYQFLCKDKTPFYQIRGKLMNFKNYDVLPTYSPGFLLRNPSFKKEAFLDMLKIKSILESN</sequence>
<dbReference type="InterPro" id="IPR051536">
    <property type="entry name" value="UDG_Type-4/5"/>
</dbReference>
<evidence type="ECO:0000313" key="9">
    <source>
        <dbReference type="EMBL" id="AXH11704.1"/>
    </source>
</evidence>
<dbReference type="GO" id="GO:0006281">
    <property type="term" value="P:DNA repair"/>
    <property type="evidence" value="ECO:0007669"/>
    <property type="project" value="UniProtKB-KW"/>
</dbReference>
<name>A0AAX2AB27_9BACT</name>
<dbReference type="PANTHER" id="PTHR33693:SF1">
    <property type="entry name" value="TYPE-4 URACIL-DNA GLYCOSYLASE"/>
    <property type="match status" value="1"/>
</dbReference>
<keyword evidence="2" id="KW-0479">Metal-binding</keyword>
<keyword evidence="7" id="KW-0234">DNA repair</keyword>